<dbReference type="RefSeq" id="WP_048929357.1">
    <property type="nucleotide sequence ID" value="NZ_KQ235876.1"/>
</dbReference>
<reference evidence="1 2" key="1">
    <citation type="submission" date="2011-04" db="EMBL/GenBank/DDBJ databases">
        <title>The Genome Sequence of Clostridium citroniae WAL-19142.</title>
        <authorList>
            <consortium name="The Broad Institute Genome Sequencing Platform"/>
            <person name="Earl A."/>
            <person name="Ward D."/>
            <person name="Feldgarden M."/>
            <person name="Gevers D."/>
            <person name="Warren Y.A."/>
            <person name="Tyrrell K.L."/>
            <person name="Citron D.M."/>
            <person name="Goldstein E.J."/>
            <person name="Daigneault M."/>
            <person name="Allen-Vercoe E."/>
            <person name="Young S.K."/>
            <person name="Zeng Q."/>
            <person name="Gargeya S."/>
            <person name="Fitzgerald M."/>
            <person name="Haas B."/>
            <person name="Abouelleil A."/>
            <person name="Alvarado L."/>
            <person name="Arachchi H.M."/>
            <person name="Berlin A."/>
            <person name="Brown A."/>
            <person name="Chapman S.B."/>
            <person name="Chen Z."/>
            <person name="Dunbar C."/>
            <person name="Freedman E."/>
            <person name="Gearin G."/>
            <person name="Gellesch M."/>
            <person name="Goldberg J."/>
            <person name="Griggs A."/>
            <person name="Gujja S."/>
            <person name="Heilman E.R."/>
            <person name="Heiman D."/>
            <person name="Howarth C."/>
            <person name="Larson L."/>
            <person name="Lui A."/>
            <person name="MacDonald P.J."/>
            <person name="Mehta T."/>
            <person name="Montmayeur A."/>
            <person name="Murphy C."/>
            <person name="Neiman D."/>
            <person name="Pearson M."/>
            <person name="Priest M."/>
            <person name="Roberts A."/>
            <person name="Saif S."/>
            <person name="Shea T."/>
            <person name="Shenoy N."/>
            <person name="Sisk P."/>
            <person name="Stolte C."/>
            <person name="Sykes S."/>
            <person name="White J."/>
            <person name="Yandava C."/>
            <person name="Wortman J."/>
            <person name="Nusbaum C."/>
            <person name="Birren B."/>
        </authorList>
    </citation>
    <scope>NUCLEOTIDE SEQUENCE [LARGE SCALE GENOMIC DNA]</scope>
    <source>
        <strain evidence="1 2">WAL-19142</strain>
    </source>
</reference>
<dbReference type="Gene3D" id="1.10.10.10">
    <property type="entry name" value="Winged helix-like DNA-binding domain superfamily/Winged helix DNA-binding domain"/>
    <property type="match status" value="1"/>
</dbReference>
<dbReference type="InterPro" id="IPR036388">
    <property type="entry name" value="WH-like_DNA-bd_sf"/>
</dbReference>
<dbReference type="InterPro" id="IPR009061">
    <property type="entry name" value="DNA-bd_dom_put_sf"/>
</dbReference>
<dbReference type="OrthoDB" id="9962448at2"/>
<dbReference type="EMBL" id="ADLK01000006">
    <property type="protein sequence ID" value="KMW23279.1"/>
    <property type="molecule type" value="Genomic_DNA"/>
</dbReference>
<accession>A0A0J9CFA2</accession>
<evidence type="ECO:0000313" key="2">
    <source>
        <dbReference type="Proteomes" id="UP000037392"/>
    </source>
</evidence>
<dbReference type="SUPFAM" id="SSF46955">
    <property type="entry name" value="Putative DNA-binding domain"/>
    <property type="match status" value="1"/>
</dbReference>
<evidence type="ECO:0000313" key="1">
    <source>
        <dbReference type="EMBL" id="KMW23279.1"/>
    </source>
</evidence>
<protein>
    <recommendedName>
        <fullName evidence="3">Transcription regulator MerR DNA binding domain-containing protein</fullName>
    </recommendedName>
</protein>
<dbReference type="GeneID" id="93165430"/>
<dbReference type="Proteomes" id="UP000037392">
    <property type="component" value="Unassembled WGS sequence"/>
</dbReference>
<name>A0A0J9CFA2_9FIRM</name>
<dbReference type="PATRIC" id="fig|742734.4.peg.1137"/>
<proteinExistence type="predicted"/>
<gene>
    <name evidence="1" type="ORF">HMPREF9470_01070</name>
</gene>
<sequence>MDETEKMAGQLREMGFSKAEAAYYLKLLSAGECSNSERLRILGAKRKTALDEIHRLESAIMSMDTMRNDIRNKK</sequence>
<comment type="caution">
    <text evidence="1">The sequence shown here is derived from an EMBL/GenBank/DDBJ whole genome shotgun (WGS) entry which is preliminary data.</text>
</comment>
<evidence type="ECO:0008006" key="3">
    <source>
        <dbReference type="Google" id="ProtNLM"/>
    </source>
</evidence>
<organism evidence="1 2">
    <name type="scientific">[Clostridium] citroniae WAL-19142</name>
    <dbReference type="NCBI Taxonomy" id="742734"/>
    <lineage>
        <taxon>Bacteria</taxon>
        <taxon>Bacillati</taxon>
        <taxon>Bacillota</taxon>
        <taxon>Clostridia</taxon>
        <taxon>Lachnospirales</taxon>
        <taxon>Lachnospiraceae</taxon>
        <taxon>Enterocloster</taxon>
    </lineage>
</organism>
<dbReference type="AlphaFoldDB" id="A0A0J9CFA2"/>